<proteinExistence type="predicted"/>
<dbReference type="InterPro" id="IPR004358">
    <property type="entry name" value="Sig_transdc_His_kin-like_C"/>
</dbReference>
<feature type="transmembrane region" description="Helical" evidence="10">
    <location>
        <begin position="50"/>
        <end position="70"/>
    </location>
</feature>
<dbReference type="Gene3D" id="1.10.287.130">
    <property type="match status" value="1"/>
</dbReference>
<keyword evidence="9" id="KW-0067">ATP-binding</keyword>
<feature type="transmembrane region" description="Helical" evidence="10">
    <location>
        <begin position="107"/>
        <end position="124"/>
    </location>
</feature>
<evidence type="ECO:0000256" key="8">
    <source>
        <dbReference type="ARBA" id="ARBA00022777"/>
    </source>
</evidence>
<evidence type="ECO:0000256" key="9">
    <source>
        <dbReference type="ARBA" id="ARBA00022840"/>
    </source>
</evidence>
<keyword evidence="7" id="KW-0547">Nucleotide-binding</keyword>
<comment type="caution">
    <text evidence="12">The sequence shown here is derived from an EMBL/GenBank/DDBJ whole genome shotgun (WGS) entry which is preliminary data.</text>
</comment>
<evidence type="ECO:0000256" key="2">
    <source>
        <dbReference type="ARBA" id="ARBA00004651"/>
    </source>
</evidence>
<dbReference type="InterPro" id="IPR003661">
    <property type="entry name" value="HisK_dim/P_dom"/>
</dbReference>
<dbReference type="InterPro" id="IPR036097">
    <property type="entry name" value="HisK_dim/P_sf"/>
</dbReference>
<dbReference type="SMART" id="SM00387">
    <property type="entry name" value="HATPase_c"/>
    <property type="match status" value="1"/>
</dbReference>
<dbReference type="GO" id="GO:0005886">
    <property type="term" value="C:plasma membrane"/>
    <property type="evidence" value="ECO:0007669"/>
    <property type="project" value="UniProtKB-SubCell"/>
</dbReference>
<dbReference type="InterPro" id="IPR003594">
    <property type="entry name" value="HATPase_dom"/>
</dbReference>
<evidence type="ECO:0000313" key="13">
    <source>
        <dbReference type="Proteomes" id="UP000664303"/>
    </source>
</evidence>
<dbReference type="PANTHER" id="PTHR44936">
    <property type="entry name" value="SENSOR PROTEIN CREC"/>
    <property type="match status" value="1"/>
</dbReference>
<keyword evidence="10" id="KW-1133">Transmembrane helix</keyword>
<dbReference type="InterPro" id="IPR005467">
    <property type="entry name" value="His_kinase_dom"/>
</dbReference>
<keyword evidence="10" id="KW-0472">Membrane</keyword>
<dbReference type="InterPro" id="IPR050980">
    <property type="entry name" value="2C_sensor_his_kinase"/>
</dbReference>
<keyword evidence="8 12" id="KW-0418">Kinase</keyword>
<dbReference type="RefSeq" id="WP_206561994.1">
    <property type="nucleotide sequence ID" value="NZ_JAFKCZ010000016.1"/>
</dbReference>
<dbReference type="Pfam" id="PF02518">
    <property type="entry name" value="HATPase_c"/>
    <property type="match status" value="1"/>
</dbReference>
<evidence type="ECO:0000256" key="1">
    <source>
        <dbReference type="ARBA" id="ARBA00000085"/>
    </source>
</evidence>
<keyword evidence="5" id="KW-0597">Phosphoprotein</keyword>
<dbReference type="SMART" id="SM00388">
    <property type="entry name" value="HisKA"/>
    <property type="match status" value="1"/>
</dbReference>
<reference evidence="12" key="1">
    <citation type="submission" date="2021-02" db="EMBL/GenBank/DDBJ databases">
        <title>PHA producing bacteria isolated from coastal sediment in Guangdong, Shenzhen.</title>
        <authorList>
            <person name="Zheng W."/>
            <person name="Yu S."/>
            <person name="Huang Y."/>
        </authorList>
    </citation>
    <scope>NUCLEOTIDE SEQUENCE</scope>
    <source>
        <strain evidence="12">TN14-10</strain>
    </source>
</reference>
<dbReference type="GO" id="GO:0005524">
    <property type="term" value="F:ATP binding"/>
    <property type="evidence" value="ECO:0007669"/>
    <property type="project" value="UniProtKB-KW"/>
</dbReference>
<evidence type="ECO:0000313" key="12">
    <source>
        <dbReference type="EMBL" id="MBN7798544.1"/>
    </source>
</evidence>
<evidence type="ECO:0000256" key="10">
    <source>
        <dbReference type="SAM" id="Phobius"/>
    </source>
</evidence>
<dbReference type="Pfam" id="PF00512">
    <property type="entry name" value="HisKA"/>
    <property type="match status" value="1"/>
</dbReference>
<dbReference type="EMBL" id="JAFKCZ010000016">
    <property type="protein sequence ID" value="MBN7798544.1"/>
    <property type="molecule type" value="Genomic_DNA"/>
</dbReference>
<dbReference type="GO" id="GO:0000155">
    <property type="term" value="F:phosphorelay sensor kinase activity"/>
    <property type="evidence" value="ECO:0007669"/>
    <property type="project" value="InterPro"/>
</dbReference>
<dbReference type="InterPro" id="IPR036890">
    <property type="entry name" value="HATPase_C_sf"/>
</dbReference>
<keyword evidence="4" id="KW-1003">Cell membrane</keyword>
<comment type="catalytic activity">
    <reaction evidence="1">
        <text>ATP + protein L-histidine = ADP + protein N-phospho-L-histidine.</text>
        <dbReference type="EC" id="2.7.13.3"/>
    </reaction>
</comment>
<dbReference type="Pfam" id="PF25323">
    <property type="entry name" value="6TM_PilS"/>
    <property type="match status" value="1"/>
</dbReference>
<evidence type="ECO:0000256" key="7">
    <source>
        <dbReference type="ARBA" id="ARBA00022741"/>
    </source>
</evidence>
<evidence type="ECO:0000259" key="11">
    <source>
        <dbReference type="PROSITE" id="PS50109"/>
    </source>
</evidence>
<feature type="transmembrane region" description="Helical" evidence="10">
    <location>
        <begin position="21"/>
        <end position="44"/>
    </location>
</feature>
<feature type="transmembrane region" description="Helical" evidence="10">
    <location>
        <begin position="168"/>
        <end position="186"/>
    </location>
</feature>
<feature type="domain" description="Histidine kinase" evidence="11">
    <location>
        <begin position="221"/>
        <end position="426"/>
    </location>
</feature>
<dbReference type="CDD" id="cd00082">
    <property type="entry name" value="HisKA"/>
    <property type="match status" value="1"/>
</dbReference>
<feature type="transmembrane region" description="Helical" evidence="10">
    <location>
        <begin position="129"/>
        <end position="148"/>
    </location>
</feature>
<dbReference type="EC" id="2.7.13.3" evidence="3"/>
<comment type="subcellular location">
    <subcellularLocation>
        <location evidence="2">Cell membrane</location>
        <topology evidence="2">Multi-pass membrane protein</topology>
    </subcellularLocation>
</comment>
<name>A0A939DHU8_9GAMM</name>
<dbReference type="SUPFAM" id="SSF47384">
    <property type="entry name" value="Homodimeric domain of signal transducing histidine kinase"/>
    <property type="match status" value="1"/>
</dbReference>
<dbReference type="Gene3D" id="3.30.565.10">
    <property type="entry name" value="Histidine kinase-like ATPase, C-terminal domain"/>
    <property type="match status" value="1"/>
</dbReference>
<dbReference type="Proteomes" id="UP000664303">
    <property type="component" value="Unassembled WGS sequence"/>
</dbReference>
<keyword evidence="6" id="KW-0808">Transferase</keyword>
<accession>A0A939DHU8</accession>
<organism evidence="12 13">
    <name type="scientific">Parahaliea mediterranea</name>
    <dbReference type="NCBI Taxonomy" id="651086"/>
    <lineage>
        <taxon>Bacteria</taxon>
        <taxon>Pseudomonadati</taxon>
        <taxon>Pseudomonadota</taxon>
        <taxon>Gammaproteobacteria</taxon>
        <taxon>Cellvibrionales</taxon>
        <taxon>Halieaceae</taxon>
        <taxon>Parahaliea</taxon>
    </lineage>
</organism>
<dbReference type="PRINTS" id="PR00344">
    <property type="entry name" value="BCTRLSENSOR"/>
</dbReference>
<protein>
    <recommendedName>
        <fullName evidence="3">histidine kinase</fullName>
        <ecNumber evidence="3">2.7.13.3</ecNumber>
    </recommendedName>
</protein>
<sequence length="432" mass="46769">MNTASSIQSPAFTPSVANLRSLLAIRAIALLGQAGVLAYVLLASRTTQSMAGLAASLVLLALVTAASLWRTTRPRPVSHAEFLAQLLVDVLGWTALMYFSGGADNPFVSYYIVPVVVAAAVLPWRHTWLIAGASVLAYSLLLYIRQPFPLFSPHAGGMHGDSGGVHRLGMWFNFLFSVGLITYFVVRMAAELRRQETREAALREERLRNDQIMAVASLAAGTAHELGTPLSTMTVVVEEMRQDPALGEEQRRDCELLQSQLGQCRDILADLSQTAEASAAGRRQQRPVGEFLEATVQHWAARRPRVSCTTQWPREARQPAIAFDQTLPQALENLLNNAADTGSEHIQVQLDWDRRQARIAVRDRGPGVPEAVRRQLRAPAAGDNGGGLGIGLILSRATVERHGGELRLEAAPGGGTVATVTLPLARTGSDNR</sequence>
<keyword evidence="13" id="KW-1185">Reference proteome</keyword>
<dbReference type="PANTHER" id="PTHR44936:SF10">
    <property type="entry name" value="SENSOR PROTEIN RSTB"/>
    <property type="match status" value="1"/>
</dbReference>
<dbReference type="PROSITE" id="PS50109">
    <property type="entry name" value="HIS_KIN"/>
    <property type="match status" value="1"/>
</dbReference>
<dbReference type="SUPFAM" id="SSF55874">
    <property type="entry name" value="ATPase domain of HSP90 chaperone/DNA topoisomerase II/histidine kinase"/>
    <property type="match status" value="1"/>
</dbReference>
<evidence type="ECO:0000256" key="4">
    <source>
        <dbReference type="ARBA" id="ARBA00022475"/>
    </source>
</evidence>
<dbReference type="AlphaFoldDB" id="A0A939DHU8"/>
<evidence type="ECO:0000256" key="5">
    <source>
        <dbReference type="ARBA" id="ARBA00022553"/>
    </source>
</evidence>
<gene>
    <name evidence="12" type="ORF">JYP50_18220</name>
</gene>
<evidence type="ECO:0000256" key="6">
    <source>
        <dbReference type="ARBA" id="ARBA00022679"/>
    </source>
</evidence>
<evidence type="ECO:0000256" key="3">
    <source>
        <dbReference type="ARBA" id="ARBA00012438"/>
    </source>
</evidence>
<keyword evidence="10" id="KW-0812">Transmembrane</keyword>